<feature type="domain" description="RagB/SusD" evidence="7">
    <location>
        <begin position="341"/>
        <end position="614"/>
    </location>
</feature>
<feature type="domain" description="SusD-like N-terminal" evidence="8">
    <location>
        <begin position="83"/>
        <end position="223"/>
    </location>
</feature>
<accession>K5CTW3</accession>
<keyword evidence="5" id="KW-0998">Cell outer membrane</keyword>
<keyword evidence="4" id="KW-0472">Membrane</keyword>
<feature type="signal peptide" evidence="6">
    <location>
        <begin position="1"/>
        <end position="22"/>
    </location>
</feature>
<dbReference type="GO" id="GO:0009279">
    <property type="term" value="C:cell outer membrane"/>
    <property type="evidence" value="ECO:0007669"/>
    <property type="project" value="UniProtKB-SubCell"/>
</dbReference>
<evidence type="ECO:0000256" key="2">
    <source>
        <dbReference type="ARBA" id="ARBA00006275"/>
    </source>
</evidence>
<dbReference type="SUPFAM" id="SSF48452">
    <property type="entry name" value="TPR-like"/>
    <property type="match status" value="1"/>
</dbReference>
<evidence type="ECO:0000259" key="7">
    <source>
        <dbReference type="Pfam" id="PF07980"/>
    </source>
</evidence>
<dbReference type="RefSeq" id="WP_007758643.1">
    <property type="nucleotide sequence ID" value="NZ_AKBZ01000001.1"/>
</dbReference>
<comment type="subcellular location">
    <subcellularLocation>
        <location evidence="1">Cell outer membrane</location>
    </subcellularLocation>
</comment>
<dbReference type="Proteomes" id="UP000007995">
    <property type="component" value="Unassembled WGS sequence"/>
</dbReference>
<comment type="caution">
    <text evidence="9">The sequence shown here is derived from an EMBL/GenBank/DDBJ whole genome shotgun (WGS) entry which is preliminary data.</text>
</comment>
<dbReference type="AlphaFoldDB" id="K5CTW3"/>
<evidence type="ECO:0000256" key="4">
    <source>
        <dbReference type="ARBA" id="ARBA00023136"/>
    </source>
</evidence>
<dbReference type="Pfam" id="PF14322">
    <property type="entry name" value="SusD-like_3"/>
    <property type="match status" value="1"/>
</dbReference>
<evidence type="ECO:0000256" key="5">
    <source>
        <dbReference type="ARBA" id="ARBA00023237"/>
    </source>
</evidence>
<feature type="chain" id="PRO_5003882407" description="RagB/SusD domain-containing protein" evidence="6">
    <location>
        <begin position="23"/>
        <end position="647"/>
    </location>
</feature>
<proteinExistence type="inferred from homology"/>
<evidence type="ECO:0008006" key="11">
    <source>
        <dbReference type="Google" id="ProtNLM"/>
    </source>
</evidence>
<dbReference type="InterPro" id="IPR033985">
    <property type="entry name" value="SusD-like_N"/>
</dbReference>
<evidence type="ECO:0000256" key="3">
    <source>
        <dbReference type="ARBA" id="ARBA00022729"/>
    </source>
</evidence>
<name>K5CTW3_9BACE</name>
<dbReference type="Pfam" id="PF07980">
    <property type="entry name" value="SusD_RagB"/>
    <property type="match status" value="1"/>
</dbReference>
<reference evidence="9 10" key="1">
    <citation type="submission" date="2012-02" db="EMBL/GenBank/DDBJ databases">
        <title>The Genome Sequence of Bacteroides finegoldii CL09T03C10.</title>
        <authorList>
            <consortium name="The Broad Institute Genome Sequencing Platform"/>
            <person name="Earl A."/>
            <person name="Ward D."/>
            <person name="Feldgarden M."/>
            <person name="Gevers D."/>
            <person name="Zitomersky N.L."/>
            <person name="Coyne M.J."/>
            <person name="Comstock L.E."/>
            <person name="Young S.K."/>
            <person name="Zeng Q."/>
            <person name="Gargeya S."/>
            <person name="Fitzgerald M."/>
            <person name="Haas B."/>
            <person name="Abouelleil A."/>
            <person name="Alvarado L."/>
            <person name="Arachchi H.M."/>
            <person name="Berlin A."/>
            <person name="Chapman S.B."/>
            <person name="Gearin G."/>
            <person name="Goldberg J."/>
            <person name="Griggs A."/>
            <person name="Gujja S."/>
            <person name="Hansen M."/>
            <person name="Heiman D."/>
            <person name="Howarth C."/>
            <person name="Larimer J."/>
            <person name="Lui A."/>
            <person name="MacDonald P.J.P."/>
            <person name="McCowen C."/>
            <person name="Montmayeur A."/>
            <person name="Murphy C."/>
            <person name="Neiman D."/>
            <person name="Pearson M."/>
            <person name="Priest M."/>
            <person name="Roberts A."/>
            <person name="Saif S."/>
            <person name="Shea T."/>
            <person name="Sisk P."/>
            <person name="Stolte C."/>
            <person name="Sykes S."/>
            <person name="Wortman J."/>
            <person name="Nusbaum C."/>
            <person name="Birren B."/>
        </authorList>
    </citation>
    <scope>NUCLEOTIDE SEQUENCE [LARGE SCALE GENOMIC DNA]</scope>
    <source>
        <strain evidence="9 10">CL09T03C10</strain>
    </source>
</reference>
<comment type="similarity">
    <text evidence="2">Belongs to the SusD family.</text>
</comment>
<dbReference type="EMBL" id="AGXW01000001">
    <property type="protein sequence ID" value="EKJ92820.1"/>
    <property type="molecule type" value="Genomic_DNA"/>
</dbReference>
<evidence type="ECO:0000313" key="9">
    <source>
        <dbReference type="EMBL" id="EKJ92820.1"/>
    </source>
</evidence>
<evidence type="ECO:0000256" key="6">
    <source>
        <dbReference type="SAM" id="SignalP"/>
    </source>
</evidence>
<dbReference type="OrthoDB" id="5694214at2"/>
<evidence type="ECO:0000259" key="8">
    <source>
        <dbReference type="Pfam" id="PF14322"/>
    </source>
</evidence>
<keyword evidence="3 6" id="KW-0732">Signal</keyword>
<sequence length="647" mass="73146">MRKIVYRFVAILGLLVSFNACSLDEYNPGGQTGELVYGTYEGISGLINYCYAPFNGMGSDGLFNNMNYVFASETGTDLWENSYGSFNPEWVYYEGMASNNATLYKMWRIAYSCIYHCSAAIDRAEKVTDADAAEVAAKVAEAHCLRAFYNFIIVEQFGGVTLVDHEEMEPNLTPKRSSVEDFYKLIISDLKTAVSGLPVVAADGNKGRVTKKFAQALLAKVYLQGSQYDFGGTEYATLAKTTAEYMIEHQSEFGAPADGFLYDDFKDVFSDANRQDNKEALMVATFGSCANSDVTALSGFHNIWYNLFLPKIGKYSDIGMLEKTYAYGRANMGTLIPTKYLMDVYEDNDTRFYNSFVTAYGPAGDGTGLQLSKCEKKLTDDLCDKYGIDRKHSGHIIREAFSCGWVTAWVPTYKCVYKGDGTSTGVKNDYEEVEAVDPLIMEKDGLIDKDANNVAIYFSKKKLTAEEKAERPYVCFNIDDMYNSDGTVQVGNDMNSRDSRPKVFPMHRKFFTSLAEYNNHQQRRYCDIFIMRFAEVYLIAAEANVMLNHKDLAKEQVNKLRNRANATLADESDMTIDFILDERARELCGEYCRWYDLKRTGKMTERLQKYNKRAANSFDPNKHLIRPISVDFLNQIENATEYGTNGY</sequence>
<protein>
    <recommendedName>
        <fullName evidence="11">RagB/SusD domain-containing protein</fullName>
    </recommendedName>
</protein>
<dbReference type="InterPro" id="IPR011990">
    <property type="entry name" value="TPR-like_helical_dom_sf"/>
</dbReference>
<dbReference type="Gene3D" id="1.25.40.390">
    <property type="match status" value="2"/>
</dbReference>
<evidence type="ECO:0000256" key="1">
    <source>
        <dbReference type="ARBA" id="ARBA00004442"/>
    </source>
</evidence>
<evidence type="ECO:0000313" key="10">
    <source>
        <dbReference type="Proteomes" id="UP000007995"/>
    </source>
</evidence>
<dbReference type="HOGENOM" id="CLU_015553_1_4_10"/>
<dbReference type="InterPro" id="IPR012944">
    <property type="entry name" value="SusD_RagB_dom"/>
</dbReference>
<organism evidence="9 10">
    <name type="scientific">Bacteroides finegoldii CL09T03C10</name>
    <dbReference type="NCBI Taxonomy" id="997888"/>
    <lineage>
        <taxon>Bacteria</taxon>
        <taxon>Pseudomonadati</taxon>
        <taxon>Bacteroidota</taxon>
        <taxon>Bacteroidia</taxon>
        <taxon>Bacteroidales</taxon>
        <taxon>Bacteroidaceae</taxon>
        <taxon>Bacteroides</taxon>
    </lineage>
</organism>
<gene>
    <name evidence="9" type="ORF">HMPREF1057_00118</name>
</gene>